<protein>
    <recommendedName>
        <fullName evidence="1">AB hydrolase-1 domain-containing protein</fullName>
    </recommendedName>
</protein>
<accession>A0A1E3W3J5</accession>
<dbReference type="PANTHER" id="PTHR43798">
    <property type="entry name" value="MONOACYLGLYCEROL LIPASE"/>
    <property type="match status" value="1"/>
</dbReference>
<reference evidence="2 3" key="1">
    <citation type="journal article" date="2016" name="Environ. Microbiol.">
        <title>New Methyloceanibacter diversity from North Sea sediments includes methanotroph containing solely the soluble methane monooxygenase.</title>
        <authorList>
            <person name="Vekeman B."/>
            <person name="Kerckhof F.M."/>
            <person name="Cremers G."/>
            <person name="de Vos P."/>
            <person name="Vandamme P."/>
            <person name="Boon N."/>
            <person name="Op den Camp H.J."/>
            <person name="Heylen K."/>
        </authorList>
    </citation>
    <scope>NUCLEOTIDE SEQUENCE [LARGE SCALE GENOMIC DNA]</scope>
    <source>
        <strain evidence="2 3">R-67174</strain>
    </source>
</reference>
<keyword evidence="3" id="KW-1185">Reference proteome</keyword>
<dbReference type="PRINTS" id="PR00412">
    <property type="entry name" value="EPOXHYDRLASE"/>
</dbReference>
<evidence type="ECO:0000313" key="3">
    <source>
        <dbReference type="Proteomes" id="UP000094501"/>
    </source>
</evidence>
<evidence type="ECO:0000313" key="2">
    <source>
        <dbReference type="EMBL" id="ODS00373.1"/>
    </source>
</evidence>
<dbReference type="Gene3D" id="3.40.50.1820">
    <property type="entry name" value="alpha/beta hydrolase"/>
    <property type="match status" value="1"/>
</dbReference>
<name>A0A1E3W3J5_9HYPH</name>
<dbReference type="InterPro" id="IPR029058">
    <property type="entry name" value="AB_hydrolase_fold"/>
</dbReference>
<proteinExistence type="predicted"/>
<gene>
    <name evidence="2" type="ORF">AUC68_00960</name>
</gene>
<sequence length="279" mass="30308">MIGAAKKGRIVNYLTSGDVEIAYLDEGEGPPVLLGHCSAASHKEWAPLIDVLAEDWRVLAPDFIGYGRSAPWPAEKPFSIEADVDALLAVADLARDPLHLVGHSYGAALALEAARTLKDKVKSLTLIEPVSFHLLRLEDLPEWQDVEKLGVAVLDPVAKGDDKKAAGAFMSYWLGRWRWWISPDSFKSAIAATIPKVALEFSIALDAKSTAMDYAEITAPTLLILGAKTPPPTRAVTELLSKTLPNVDLKTLKGVGHMSPFTHPAKVNQMILDHLTAHR</sequence>
<dbReference type="AlphaFoldDB" id="A0A1E3W3J5"/>
<comment type="caution">
    <text evidence="2">The sequence shown here is derived from an EMBL/GenBank/DDBJ whole genome shotgun (WGS) entry which is preliminary data.</text>
</comment>
<dbReference type="EMBL" id="LPWG01000007">
    <property type="protein sequence ID" value="ODS00373.1"/>
    <property type="molecule type" value="Genomic_DNA"/>
</dbReference>
<feature type="domain" description="AB hydrolase-1" evidence="1">
    <location>
        <begin position="30"/>
        <end position="264"/>
    </location>
</feature>
<dbReference type="InterPro" id="IPR000073">
    <property type="entry name" value="AB_hydrolase_1"/>
</dbReference>
<dbReference type="InterPro" id="IPR050266">
    <property type="entry name" value="AB_hydrolase_sf"/>
</dbReference>
<dbReference type="Proteomes" id="UP000094501">
    <property type="component" value="Unassembled WGS sequence"/>
</dbReference>
<dbReference type="Pfam" id="PF00561">
    <property type="entry name" value="Abhydrolase_1"/>
    <property type="match status" value="1"/>
</dbReference>
<dbReference type="InterPro" id="IPR000639">
    <property type="entry name" value="Epox_hydrolase-like"/>
</dbReference>
<dbReference type="GO" id="GO:0003824">
    <property type="term" value="F:catalytic activity"/>
    <property type="evidence" value="ECO:0007669"/>
    <property type="project" value="InterPro"/>
</dbReference>
<evidence type="ECO:0000259" key="1">
    <source>
        <dbReference type="Pfam" id="PF00561"/>
    </source>
</evidence>
<organism evidence="2 3">
    <name type="scientific">Methyloceanibacter methanicus</name>
    <dbReference type="NCBI Taxonomy" id="1774968"/>
    <lineage>
        <taxon>Bacteria</taxon>
        <taxon>Pseudomonadati</taxon>
        <taxon>Pseudomonadota</taxon>
        <taxon>Alphaproteobacteria</taxon>
        <taxon>Hyphomicrobiales</taxon>
        <taxon>Hyphomicrobiaceae</taxon>
        <taxon>Methyloceanibacter</taxon>
    </lineage>
</organism>
<dbReference type="STRING" id="1774968.AUC68_00960"/>
<dbReference type="PRINTS" id="PR00111">
    <property type="entry name" value="ABHYDROLASE"/>
</dbReference>
<dbReference type="SUPFAM" id="SSF53474">
    <property type="entry name" value="alpha/beta-Hydrolases"/>
    <property type="match status" value="1"/>
</dbReference>